<evidence type="ECO:0000313" key="3">
    <source>
        <dbReference type="Proteomes" id="UP000184041"/>
    </source>
</evidence>
<keyword evidence="1" id="KW-0472">Membrane</keyword>
<protein>
    <submittedName>
        <fullName evidence="2">Putative membrane protein</fullName>
    </submittedName>
</protein>
<dbReference type="Proteomes" id="UP000184041">
    <property type="component" value="Unassembled WGS sequence"/>
</dbReference>
<organism evidence="2 3">
    <name type="scientific">Fodinibius roseus</name>
    <dbReference type="NCBI Taxonomy" id="1194090"/>
    <lineage>
        <taxon>Bacteria</taxon>
        <taxon>Pseudomonadati</taxon>
        <taxon>Balneolota</taxon>
        <taxon>Balneolia</taxon>
        <taxon>Balneolales</taxon>
        <taxon>Balneolaceae</taxon>
        <taxon>Fodinibius</taxon>
    </lineage>
</organism>
<feature type="transmembrane region" description="Helical" evidence="1">
    <location>
        <begin position="20"/>
        <end position="40"/>
    </location>
</feature>
<dbReference type="RefSeq" id="WP_084088045.1">
    <property type="nucleotide sequence ID" value="NZ_FQUS01000004.1"/>
</dbReference>
<dbReference type="PANTHER" id="PTHR37692:SF1">
    <property type="entry name" value="DUF420 DOMAIN-CONTAINING PROTEIN"/>
    <property type="match status" value="1"/>
</dbReference>
<evidence type="ECO:0000256" key="1">
    <source>
        <dbReference type="SAM" id="Phobius"/>
    </source>
</evidence>
<gene>
    <name evidence="2" type="ORF">SAMN05443144_104148</name>
</gene>
<dbReference type="EMBL" id="FQUS01000004">
    <property type="protein sequence ID" value="SHE93898.1"/>
    <property type="molecule type" value="Genomic_DNA"/>
</dbReference>
<dbReference type="InterPro" id="IPR007352">
    <property type="entry name" value="DUF420"/>
</dbReference>
<keyword evidence="3" id="KW-1185">Reference proteome</keyword>
<sequence>MTHEKPFTLDLLKDISPFKAIGVILLISGVALGFLVWLIYFKGGSDYNSSLITSLPALNALLNSTSTVLLLFGYKAIRNRNFSRHMKFNLTAFVTSSLFLISYVIYHNFHGSTSFTGEGMIRPIYFFILVSHIILSALVLPLILTSFYLAFSGKLKLHRKVSKITLPVWLYVSVTGVIIFFVLRAYS</sequence>
<feature type="transmembrane region" description="Helical" evidence="1">
    <location>
        <begin position="126"/>
        <end position="152"/>
    </location>
</feature>
<accession>A0A1M4XKK2</accession>
<proteinExistence type="predicted"/>
<feature type="transmembrane region" description="Helical" evidence="1">
    <location>
        <begin position="164"/>
        <end position="186"/>
    </location>
</feature>
<name>A0A1M4XKK2_9BACT</name>
<feature type="transmembrane region" description="Helical" evidence="1">
    <location>
        <begin position="52"/>
        <end position="74"/>
    </location>
</feature>
<dbReference type="Pfam" id="PF04238">
    <property type="entry name" value="DUF420"/>
    <property type="match status" value="1"/>
</dbReference>
<feature type="transmembrane region" description="Helical" evidence="1">
    <location>
        <begin position="86"/>
        <end position="106"/>
    </location>
</feature>
<keyword evidence="1" id="KW-0812">Transmembrane</keyword>
<keyword evidence="1" id="KW-1133">Transmembrane helix</keyword>
<dbReference type="STRING" id="1194090.SAMN05443144_104148"/>
<dbReference type="AlphaFoldDB" id="A0A1M4XKK2"/>
<evidence type="ECO:0000313" key="2">
    <source>
        <dbReference type="EMBL" id="SHE93898.1"/>
    </source>
</evidence>
<dbReference type="OrthoDB" id="9811380at2"/>
<reference evidence="2 3" key="1">
    <citation type="submission" date="2016-11" db="EMBL/GenBank/DDBJ databases">
        <authorList>
            <person name="Jaros S."/>
            <person name="Januszkiewicz K."/>
            <person name="Wedrychowicz H."/>
        </authorList>
    </citation>
    <scope>NUCLEOTIDE SEQUENCE [LARGE SCALE GENOMIC DNA]</scope>
    <source>
        <strain evidence="2 3">DSM 21986</strain>
    </source>
</reference>
<dbReference type="PANTHER" id="PTHR37692">
    <property type="entry name" value="HYPOTHETICAL MEMBRANE SPANNING PROTEIN"/>
    <property type="match status" value="1"/>
</dbReference>